<evidence type="ECO:0000313" key="1">
    <source>
        <dbReference type="EMBL" id="MEX6690848.1"/>
    </source>
</evidence>
<dbReference type="EMBL" id="JAULBC010000011">
    <property type="protein sequence ID" value="MEX6690848.1"/>
    <property type="molecule type" value="Genomic_DNA"/>
</dbReference>
<protein>
    <submittedName>
        <fullName evidence="1">Uncharacterized protein</fullName>
    </submittedName>
</protein>
<organism evidence="1 2">
    <name type="scientific">Danxiaibacter flavus</name>
    <dbReference type="NCBI Taxonomy" id="3049108"/>
    <lineage>
        <taxon>Bacteria</taxon>
        <taxon>Pseudomonadati</taxon>
        <taxon>Bacteroidota</taxon>
        <taxon>Chitinophagia</taxon>
        <taxon>Chitinophagales</taxon>
        <taxon>Chitinophagaceae</taxon>
        <taxon>Danxiaibacter</taxon>
    </lineage>
</organism>
<gene>
    <name evidence="1" type="ORF">QTN47_25290</name>
</gene>
<sequence length="90" mass="10705">MRAFFSIKVQTDKKQLAFNVSASPTKDFKQYNFRIEDVAETDKHFANGASIRYLTANDHFEWIRDNESDKILTAISNEIRRQKLKWRQHV</sequence>
<name>A0ABV3ZLY5_9BACT</name>
<reference evidence="1 2" key="1">
    <citation type="submission" date="2023-07" db="EMBL/GenBank/DDBJ databases">
        <authorList>
            <person name="Lian W.-H."/>
        </authorList>
    </citation>
    <scope>NUCLEOTIDE SEQUENCE [LARGE SCALE GENOMIC DNA]</scope>
    <source>
        <strain evidence="1 2">SYSU DXS3180</strain>
    </source>
</reference>
<dbReference type="Proteomes" id="UP001560573">
    <property type="component" value="Unassembled WGS sequence"/>
</dbReference>
<dbReference type="RefSeq" id="WP_369332264.1">
    <property type="nucleotide sequence ID" value="NZ_JAULBC010000011.1"/>
</dbReference>
<accession>A0ABV3ZLY5</accession>
<comment type="caution">
    <text evidence="1">The sequence shown here is derived from an EMBL/GenBank/DDBJ whole genome shotgun (WGS) entry which is preliminary data.</text>
</comment>
<proteinExistence type="predicted"/>
<evidence type="ECO:0000313" key="2">
    <source>
        <dbReference type="Proteomes" id="UP001560573"/>
    </source>
</evidence>
<keyword evidence="2" id="KW-1185">Reference proteome</keyword>